<dbReference type="PANTHER" id="PTHR31361">
    <property type="entry name" value="BETA-GLUCAN SYNTHESIS-ASSOCIATED PROTEIN KRE6-RELATED"/>
    <property type="match status" value="1"/>
</dbReference>
<evidence type="ECO:0000256" key="3">
    <source>
        <dbReference type="ARBA" id="ARBA00023180"/>
    </source>
</evidence>
<dbReference type="InterPro" id="IPR013320">
    <property type="entry name" value="ConA-like_dom_sf"/>
</dbReference>
<organism evidence="6 7">
    <name type="scientific">Pterulicium gracile</name>
    <dbReference type="NCBI Taxonomy" id="1884261"/>
    <lineage>
        <taxon>Eukaryota</taxon>
        <taxon>Fungi</taxon>
        <taxon>Dikarya</taxon>
        <taxon>Basidiomycota</taxon>
        <taxon>Agaricomycotina</taxon>
        <taxon>Agaricomycetes</taxon>
        <taxon>Agaricomycetidae</taxon>
        <taxon>Agaricales</taxon>
        <taxon>Pleurotineae</taxon>
        <taxon>Pterulaceae</taxon>
        <taxon>Pterulicium</taxon>
    </lineage>
</organism>
<name>A0A5C3Q851_9AGAR</name>
<keyword evidence="3" id="KW-0325">Glycoprotein</keyword>
<dbReference type="SUPFAM" id="SSF49899">
    <property type="entry name" value="Concanavalin A-like lectins/glucanases"/>
    <property type="match status" value="1"/>
</dbReference>
<feature type="compositionally biased region" description="Polar residues" evidence="5">
    <location>
        <begin position="17"/>
        <end position="27"/>
    </location>
</feature>
<keyword evidence="4" id="KW-0961">Cell wall biogenesis/degradation</keyword>
<dbReference type="Pfam" id="PF03935">
    <property type="entry name" value="SKN1_KRE6_Sbg1"/>
    <property type="match status" value="1"/>
</dbReference>
<accession>A0A5C3Q851</accession>
<dbReference type="Proteomes" id="UP000305067">
    <property type="component" value="Unassembled WGS sequence"/>
</dbReference>
<dbReference type="GO" id="GO:0015926">
    <property type="term" value="F:glucosidase activity"/>
    <property type="evidence" value="ECO:0007669"/>
    <property type="project" value="TreeGrafter"/>
</dbReference>
<reference evidence="6 7" key="1">
    <citation type="journal article" date="2019" name="Nat. Ecol. Evol.">
        <title>Megaphylogeny resolves global patterns of mushroom evolution.</title>
        <authorList>
            <person name="Varga T."/>
            <person name="Krizsan K."/>
            <person name="Foldi C."/>
            <person name="Dima B."/>
            <person name="Sanchez-Garcia M."/>
            <person name="Sanchez-Ramirez S."/>
            <person name="Szollosi G.J."/>
            <person name="Szarkandi J.G."/>
            <person name="Papp V."/>
            <person name="Albert L."/>
            <person name="Andreopoulos W."/>
            <person name="Angelini C."/>
            <person name="Antonin V."/>
            <person name="Barry K.W."/>
            <person name="Bougher N.L."/>
            <person name="Buchanan P."/>
            <person name="Buyck B."/>
            <person name="Bense V."/>
            <person name="Catcheside P."/>
            <person name="Chovatia M."/>
            <person name="Cooper J."/>
            <person name="Damon W."/>
            <person name="Desjardin D."/>
            <person name="Finy P."/>
            <person name="Geml J."/>
            <person name="Haridas S."/>
            <person name="Hughes K."/>
            <person name="Justo A."/>
            <person name="Karasinski D."/>
            <person name="Kautmanova I."/>
            <person name="Kiss B."/>
            <person name="Kocsube S."/>
            <person name="Kotiranta H."/>
            <person name="LaButti K.M."/>
            <person name="Lechner B.E."/>
            <person name="Liimatainen K."/>
            <person name="Lipzen A."/>
            <person name="Lukacs Z."/>
            <person name="Mihaltcheva S."/>
            <person name="Morgado L.N."/>
            <person name="Niskanen T."/>
            <person name="Noordeloos M.E."/>
            <person name="Ohm R.A."/>
            <person name="Ortiz-Santana B."/>
            <person name="Ovrebo C."/>
            <person name="Racz N."/>
            <person name="Riley R."/>
            <person name="Savchenko A."/>
            <person name="Shiryaev A."/>
            <person name="Soop K."/>
            <person name="Spirin V."/>
            <person name="Szebenyi C."/>
            <person name="Tomsovsky M."/>
            <person name="Tulloss R.E."/>
            <person name="Uehling J."/>
            <person name="Grigoriev I.V."/>
            <person name="Vagvolgyi C."/>
            <person name="Papp T."/>
            <person name="Martin F.M."/>
            <person name="Miettinen O."/>
            <person name="Hibbett D.S."/>
            <person name="Nagy L.G."/>
        </authorList>
    </citation>
    <scope>NUCLEOTIDE SEQUENCE [LARGE SCALE GENOMIC DNA]</scope>
    <source>
        <strain evidence="6 7">CBS 309.79</strain>
    </source>
</reference>
<dbReference type="GO" id="GO:0005886">
    <property type="term" value="C:plasma membrane"/>
    <property type="evidence" value="ECO:0007669"/>
    <property type="project" value="TreeGrafter"/>
</dbReference>
<comment type="subcellular location">
    <subcellularLocation>
        <location evidence="1">Membrane</location>
    </subcellularLocation>
</comment>
<sequence length="199" mass="21474">MPAREPRRTPHGAPLGSGTSPSSPMLVSRQNNVTTMRPVGVLNPSCSFPLKVSAVWDLSLRRRPGADDFLHDPKSGYTKRTGLSPRVITPLWVQCGYIEASIALPGENHIAGLWPAFRTLGNLGRAGYRATLEGTWPYSYDACDVGTLPNQTLNGLPLSASDRGKEHAFGALSYLQGQRLSRCTCDGEQHPGPKHRGGS</sequence>
<evidence type="ECO:0000313" key="7">
    <source>
        <dbReference type="Proteomes" id="UP000305067"/>
    </source>
</evidence>
<dbReference type="PANTHER" id="PTHR31361:SF1">
    <property type="entry name" value="BETA-GLUCAN SYNTHESIS-ASSOCIATED PROTEIN KRE6-RELATED"/>
    <property type="match status" value="1"/>
</dbReference>
<feature type="region of interest" description="Disordered" evidence="5">
    <location>
        <begin position="1"/>
        <end position="27"/>
    </location>
</feature>
<dbReference type="GO" id="GO:0031505">
    <property type="term" value="P:fungal-type cell wall organization"/>
    <property type="evidence" value="ECO:0007669"/>
    <property type="project" value="TreeGrafter"/>
</dbReference>
<dbReference type="InterPro" id="IPR005629">
    <property type="entry name" value="Skn1/Kre6/Sbg1"/>
</dbReference>
<gene>
    <name evidence="6" type="ORF">BDV98DRAFT_597457</name>
</gene>
<dbReference type="GO" id="GO:0005789">
    <property type="term" value="C:endoplasmic reticulum membrane"/>
    <property type="evidence" value="ECO:0007669"/>
    <property type="project" value="TreeGrafter"/>
</dbReference>
<keyword evidence="7" id="KW-1185">Reference proteome</keyword>
<evidence type="ECO:0000256" key="4">
    <source>
        <dbReference type="ARBA" id="ARBA00023316"/>
    </source>
</evidence>
<evidence type="ECO:0000256" key="2">
    <source>
        <dbReference type="ARBA" id="ARBA00023136"/>
    </source>
</evidence>
<dbReference type="GO" id="GO:0006078">
    <property type="term" value="P:(1-&gt;6)-beta-D-glucan biosynthetic process"/>
    <property type="evidence" value="ECO:0007669"/>
    <property type="project" value="TreeGrafter"/>
</dbReference>
<keyword evidence="2" id="KW-0472">Membrane</keyword>
<dbReference type="EMBL" id="ML178858">
    <property type="protein sequence ID" value="TFK96550.1"/>
    <property type="molecule type" value="Genomic_DNA"/>
</dbReference>
<evidence type="ECO:0000256" key="5">
    <source>
        <dbReference type="SAM" id="MobiDB-lite"/>
    </source>
</evidence>
<protein>
    <submittedName>
        <fullName evidence="6">Beta-glucan synthesis-associated protein-domain-containing protein</fullName>
    </submittedName>
</protein>
<dbReference type="AlphaFoldDB" id="A0A5C3Q851"/>
<proteinExistence type="predicted"/>
<evidence type="ECO:0000313" key="6">
    <source>
        <dbReference type="EMBL" id="TFK96550.1"/>
    </source>
</evidence>
<dbReference type="STRING" id="1884261.A0A5C3Q851"/>
<evidence type="ECO:0000256" key="1">
    <source>
        <dbReference type="ARBA" id="ARBA00004370"/>
    </source>
</evidence>
<dbReference type="OrthoDB" id="412647at2759"/>